<feature type="transmembrane region" description="Helical" evidence="4">
    <location>
        <begin position="150"/>
        <end position="168"/>
    </location>
</feature>
<dbReference type="InterPro" id="IPR050469">
    <property type="entry name" value="Diguanylate_Cyclase"/>
</dbReference>
<comment type="cofactor">
    <cofactor evidence="1">
        <name>Mg(2+)</name>
        <dbReference type="ChEBI" id="CHEBI:18420"/>
    </cofactor>
</comment>
<dbReference type="InterPro" id="IPR000160">
    <property type="entry name" value="GGDEF_dom"/>
</dbReference>
<feature type="transmembrane region" description="Helical" evidence="4">
    <location>
        <begin position="26"/>
        <end position="44"/>
    </location>
</feature>
<evidence type="ECO:0000256" key="2">
    <source>
        <dbReference type="ARBA" id="ARBA00012528"/>
    </source>
</evidence>
<keyword evidence="4" id="KW-0472">Membrane</keyword>
<evidence type="ECO:0000256" key="4">
    <source>
        <dbReference type="SAM" id="Phobius"/>
    </source>
</evidence>
<feature type="transmembrane region" description="Helical" evidence="4">
    <location>
        <begin position="51"/>
        <end position="74"/>
    </location>
</feature>
<evidence type="ECO:0000313" key="8">
    <source>
        <dbReference type="Proteomes" id="UP000199675"/>
    </source>
</evidence>
<proteinExistence type="predicted"/>
<gene>
    <name evidence="6" type="ORF">SAMN04487960_104312</name>
    <name evidence="7" type="ORF">SAMN04487960_1132</name>
</gene>
<dbReference type="AlphaFoldDB" id="A0A1H2WXK3"/>
<dbReference type="InterPro" id="IPR029787">
    <property type="entry name" value="Nucleotide_cyclase"/>
</dbReference>
<organism evidence="6 8">
    <name type="scientific">Marinobacter mobilis</name>
    <dbReference type="NCBI Taxonomy" id="488533"/>
    <lineage>
        <taxon>Bacteria</taxon>
        <taxon>Pseudomonadati</taxon>
        <taxon>Pseudomonadota</taxon>
        <taxon>Gammaproteobacteria</taxon>
        <taxon>Pseudomonadales</taxon>
        <taxon>Marinobacteraceae</taxon>
        <taxon>Marinobacter</taxon>
    </lineage>
</organism>
<dbReference type="Pfam" id="PF00990">
    <property type="entry name" value="GGDEF"/>
    <property type="match status" value="1"/>
</dbReference>
<dbReference type="FunFam" id="3.30.70.270:FF:000001">
    <property type="entry name" value="Diguanylate cyclase domain protein"/>
    <property type="match status" value="1"/>
</dbReference>
<evidence type="ECO:0000256" key="1">
    <source>
        <dbReference type="ARBA" id="ARBA00001946"/>
    </source>
</evidence>
<dbReference type="EMBL" id="FNNE01000004">
    <property type="protein sequence ID" value="SDW85267.1"/>
    <property type="molecule type" value="Genomic_DNA"/>
</dbReference>
<dbReference type="OrthoDB" id="9812260at2"/>
<evidence type="ECO:0000256" key="3">
    <source>
        <dbReference type="ARBA" id="ARBA00034247"/>
    </source>
</evidence>
<dbReference type="EC" id="2.7.7.65" evidence="2"/>
<dbReference type="PANTHER" id="PTHR45138">
    <property type="entry name" value="REGULATORY COMPONENTS OF SENSORY TRANSDUCTION SYSTEM"/>
    <property type="match status" value="1"/>
</dbReference>
<dbReference type="RefSeq" id="WP_091812548.1">
    <property type="nucleotide sequence ID" value="NZ_FNNE01000004.1"/>
</dbReference>
<keyword evidence="4" id="KW-1133">Transmembrane helix</keyword>
<comment type="catalytic activity">
    <reaction evidence="3">
        <text>2 GTP = 3',3'-c-di-GMP + 2 diphosphate</text>
        <dbReference type="Rhea" id="RHEA:24898"/>
        <dbReference type="ChEBI" id="CHEBI:33019"/>
        <dbReference type="ChEBI" id="CHEBI:37565"/>
        <dbReference type="ChEBI" id="CHEBI:58805"/>
        <dbReference type="EC" id="2.7.7.65"/>
    </reaction>
</comment>
<dbReference type="EMBL" id="FNNE01000013">
    <property type="protein sequence ID" value="SDX67069.1"/>
    <property type="molecule type" value="Genomic_DNA"/>
</dbReference>
<dbReference type="SUPFAM" id="SSF55073">
    <property type="entry name" value="Nucleotide cyclase"/>
    <property type="match status" value="1"/>
</dbReference>
<dbReference type="PROSITE" id="PS50887">
    <property type="entry name" value="GGDEF"/>
    <property type="match status" value="1"/>
</dbReference>
<evidence type="ECO:0000313" key="7">
    <source>
        <dbReference type="EMBL" id="SDX67069.1"/>
    </source>
</evidence>
<dbReference type="SMART" id="SM00267">
    <property type="entry name" value="GGDEF"/>
    <property type="match status" value="1"/>
</dbReference>
<dbReference type="STRING" id="488533.SAMN04487960_104312"/>
<feature type="domain" description="GGDEF" evidence="5">
    <location>
        <begin position="209"/>
        <end position="338"/>
    </location>
</feature>
<dbReference type="InterPro" id="IPR043128">
    <property type="entry name" value="Rev_trsase/Diguanyl_cyclase"/>
</dbReference>
<evidence type="ECO:0000313" key="6">
    <source>
        <dbReference type="EMBL" id="SDW85267.1"/>
    </source>
</evidence>
<dbReference type="GO" id="GO:0052621">
    <property type="term" value="F:diguanylate cyclase activity"/>
    <property type="evidence" value="ECO:0007669"/>
    <property type="project" value="UniProtKB-EC"/>
</dbReference>
<keyword evidence="4" id="KW-0812">Transmembrane</keyword>
<dbReference type="CDD" id="cd01949">
    <property type="entry name" value="GGDEF"/>
    <property type="match status" value="1"/>
</dbReference>
<feature type="transmembrane region" description="Helical" evidence="4">
    <location>
        <begin position="80"/>
        <end position="98"/>
    </location>
</feature>
<reference evidence="6 8" key="1">
    <citation type="submission" date="2016-10" db="EMBL/GenBank/DDBJ databases">
        <authorList>
            <person name="de Groot N.N."/>
        </authorList>
    </citation>
    <scope>NUCLEOTIDE SEQUENCE [LARGE SCALE GENOMIC DNA]</scope>
    <source>
        <strain evidence="6 8">CGMCC 1.7059</strain>
    </source>
</reference>
<accession>A0A1H2WXK3</accession>
<protein>
    <recommendedName>
        <fullName evidence="2">diguanylate cyclase</fullName>
        <ecNumber evidence="2">2.7.7.65</ecNumber>
    </recommendedName>
</protein>
<dbReference type="Proteomes" id="UP000199675">
    <property type="component" value="Unassembled WGS sequence"/>
</dbReference>
<sequence>MTPEPNAPKAVATNPSLVVLGFRHQIVYHLHFWALVAVSPLVLVQWNQGHYLLSVILSLFCLNAVLVIACLRWWKIYFLNGWPFVLLAILSSTYSTHINGHAGLYWAYPAAAAVFFLLPLRPATVCNVLFVTTMSAISFRRFPEADFWRITFSLGLTCVFSMVFAWLVGRLKKELVQIATTDPLTGCLNRSQLADILNNQIQMRERYERVSSVVLLDLDHFKNINDRWGHVTGDRVLREATKRVQARLRESDQMFRIGGEEFMLVLPETRQRDAEQLTQQLLVNIATAPFEDDIRMTASAGVTEVKKGDTWSAWLNRADQALYLAKNRGRNCLVSGQDSDPGRKAAAPGLS</sequence>
<dbReference type="PANTHER" id="PTHR45138:SF9">
    <property type="entry name" value="DIGUANYLATE CYCLASE DGCM-RELATED"/>
    <property type="match status" value="1"/>
</dbReference>
<keyword evidence="8" id="KW-1185">Reference proteome</keyword>
<dbReference type="NCBIfam" id="TIGR00254">
    <property type="entry name" value="GGDEF"/>
    <property type="match status" value="1"/>
</dbReference>
<dbReference type="Gene3D" id="3.30.70.270">
    <property type="match status" value="1"/>
</dbReference>
<name>A0A1H2WXK3_9GAMM</name>
<feature type="transmembrane region" description="Helical" evidence="4">
    <location>
        <begin position="105"/>
        <end position="130"/>
    </location>
</feature>
<evidence type="ECO:0000259" key="5">
    <source>
        <dbReference type="PROSITE" id="PS50887"/>
    </source>
</evidence>